<feature type="site" description="Electron transfer via tryptophanyl radical" evidence="6">
    <location>
        <position position="410"/>
    </location>
</feature>
<dbReference type="SUPFAM" id="SSF48173">
    <property type="entry name" value="Cryptochrome/photolyase FAD-binding domain"/>
    <property type="match status" value="1"/>
</dbReference>
<reference evidence="8" key="2">
    <citation type="submission" date="2025-09" db="UniProtKB">
        <authorList>
            <consortium name="Ensembl"/>
        </authorList>
    </citation>
    <scope>IDENTIFICATION</scope>
</reference>
<dbReference type="InParanoid" id="A0A673YC42"/>
<feature type="site" description="Electron transfer via tryptophanyl radical" evidence="6">
    <location>
        <position position="387"/>
    </location>
</feature>
<evidence type="ECO:0000256" key="1">
    <source>
        <dbReference type="ARBA" id="ARBA00005862"/>
    </source>
</evidence>
<comment type="similarity">
    <text evidence="1">Belongs to the DNA photolyase class-1 family.</text>
</comment>
<name>A0A673YC42_SALTR</name>
<dbReference type="Gene3D" id="1.10.579.10">
    <property type="entry name" value="DNA Cyclobutane Dipyrimidine Photolyase, subunit A, domain 3"/>
    <property type="match status" value="1"/>
</dbReference>
<dbReference type="GO" id="GO:0032922">
    <property type="term" value="P:circadian regulation of gene expression"/>
    <property type="evidence" value="ECO:0007669"/>
    <property type="project" value="TreeGrafter"/>
</dbReference>
<dbReference type="GO" id="GO:0005634">
    <property type="term" value="C:nucleus"/>
    <property type="evidence" value="ECO:0007669"/>
    <property type="project" value="TreeGrafter"/>
</dbReference>
<keyword evidence="4" id="KW-0157">Chromophore</keyword>
<evidence type="ECO:0000313" key="8">
    <source>
        <dbReference type="Ensembl" id="ENSSTUP00000032116.1"/>
    </source>
</evidence>
<sequence length="612" mass="70844">MEDEREGADNVQFMSVNSVHWFRKGLRLHDNPALQDALDGAETVRCVYILDPWFAGSANVGLNRWRFLLEALEDLDTSLRKLNSRLFVVRGQPTDVFPRLFKEWNVTRLTFEYDSEPYGTERDATILKMAQDFGVETRVRNSHTLYKLARIIEMNNDMPPLTFKRFQAIVQRLELPKKPLPTVTRQQMDCCQTGVEANHDERYGVPSLDELGFKTHSLGPAVWRGGETEALERLNNHMDKKGWMANLERPRINVSSLMASPTGLSPYLRFGCLSCRTLYYILRELYMMARKHCTPPLSLFAQLLWREFFYTAATNNPKFDRMEGNPVCLQIPWDNNPEALAKWAEGQTGFPWIDAIMTQLRQEGWIHHLARHAVACFLTRGDLWMSWESGMKVFEELLLDADWSVNAGSWMWLSCSSFFQQFFHCYCPVGFGRRTDPSGDYIRRYIPKLKDYPNRYIHEPWSAPDSVQKATNCVVGVDYPRPMLNHAQRSCLNIERMKQVYNTLSNYKGLSLLGSVSTIQEEVESAVMTDSSQTHSRRPVMSSCDIVVSLQTLFDYFLSDYMPRHCIASTNGCVQRHRLCSRGTRLLYHMMWLADMLNTYSVCIVVRLEPDQ</sequence>
<evidence type="ECO:0000256" key="6">
    <source>
        <dbReference type="PIRSR" id="PIRSR602081-2"/>
    </source>
</evidence>
<dbReference type="PROSITE" id="PS51645">
    <property type="entry name" value="PHR_CRY_ALPHA_BETA"/>
    <property type="match status" value="1"/>
</dbReference>
<dbReference type="InterPro" id="IPR014729">
    <property type="entry name" value="Rossmann-like_a/b/a_fold"/>
</dbReference>
<dbReference type="PANTHER" id="PTHR11455">
    <property type="entry name" value="CRYPTOCHROME"/>
    <property type="match status" value="1"/>
</dbReference>
<keyword evidence="3 5" id="KW-0274">FAD</keyword>
<evidence type="ECO:0000313" key="9">
    <source>
        <dbReference type="Proteomes" id="UP000472277"/>
    </source>
</evidence>
<dbReference type="InterPro" id="IPR036155">
    <property type="entry name" value="Crypto/Photolyase_N_sf"/>
</dbReference>
<keyword evidence="2 5" id="KW-0285">Flavoprotein</keyword>
<accession>A0A673YC42</accession>
<dbReference type="GO" id="GO:0005737">
    <property type="term" value="C:cytoplasm"/>
    <property type="evidence" value="ECO:0007669"/>
    <property type="project" value="TreeGrafter"/>
</dbReference>
<dbReference type="PANTHER" id="PTHR11455:SF15">
    <property type="entry name" value="CRYPTOCHROME-2"/>
    <property type="match status" value="1"/>
</dbReference>
<evidence type="ECO:0000256" key="3">
    <source>
        <dbReference type="ARBA" id="ARBA00022827"/>
    </source>
</evidence>
<dbReference type="Proteomes" id="UP000472277">
    <property type="component" value="Chromosome 29"/>
</dbReference>
<evidence type="ECO:0000256" key="2">
    <source>
        <dbReference type="ARBA" id="ARBA00022630"/>
    </source>
</evidence>
<gene>
    <name evidence="8" type="primary">CRY2</name>
</gene>
<feature type="domain" description="Photolyase/cryptochrome alpha/beta" evidence="7">
    <location>
        <begin position="16"/>
        <end position="145"/>
    </location>
</feature>
<dbReference type="InterPro" id="IPR036134">
    <property type="entry name" value="Crypto/Photolyase_FAD-like_sf"/>
</dbReference>
<dbReference type="GO" id="GO:0043153">
    <property type="term" value="P:entrainment of circadian clock by photoperiod"/>
    <property type="evidence" value="ECO:0007669"/>
    <property type="project" value="TreeGrafter"/>
</dbReference>
<dbReference type="GO" id="GO:0003677">
    <property type="term" value="F:DNA binding"/>
    <property type="evidence" value="ECO:0007669"/>
    <property type="project" value="TreeGrafter"/>
</dbReference>
<evidence type="ECO:0000256" key="5">
    <source>
        <dbReference type="PIRSR" id="PIRSR602081-1"/>
    </source>
</evidence>
<feature type="binding site" evidence="5">
    <location>
        <begin position="302"/>
        <end position="309"/>
    </location>
    <ligand>
        <name>FAD</name>
        <dbReference type="ChEBI" id="CHEBI:57692"/>
    </ligand>
</feature>
<dbReference type="GO" id="GO:0045892">
    <property type="term" value="P:negative regulation of DNA-templated transcription"/>
    <property type="evidence" value="ECO:0007669"/>
    <property type="project" value="TreeGrafter"/>
</dbReference>
<dbReference type="FunFam" id="1.10.579.10:FF:000001">
    <property type="entry name" value="Cryptochrome 1"/>
    <property type="match status" value="1"/>
</dbReference>
<organism evidence="8 9">
    <name type="scientific">Salmo trutta</name>
    <name type="common">Brown trout</name>
    <dbReference type="NCBI Taxonomy" id="8032"/>
    <lineage>
        <taxon>Eukaryota</taxon>
        <taxon>Metazoa</taxon>
        <taxon>Chordata</taxon>
        <taxon>Craniata</taxon>
        <taxon>Vertebrata</taxon>
        <taxon>Euteleostomi</taxon>
        <taxon>Actinopterygii</taxon>
        <taxon>Neopterygii</taxon>
        <taxon>Teleostei</taxon>
        <taxon>Protacanthopterygii</taxon>
        <taxon>Salmoniformes</taxon>
        <taxon>Salmonidae</taxon>
        <taxon>Salmoninae</taxon>
        <taxon>Salmo</taxon>
    </lineage>
</organism>
<dbReference type="Ensembl" id="ENSSTUT00000033569.1">
    <property type="protein sequence ID" value="ENSSTUP00000032116.1"/>
    <property type="gene ID" value="ENSSTUG00000013635.1"/>
</dbReference>
<dbReference type="GO" id="GO:0071949">
    <property type="term" value="F:FAD binding"/>
    <property type="evidence" value="ECO:0007669"/>
    <property type="project" value="TreeGrafter"/>
</dbReference>
<evidence type="ECO:0000256" key="4">
    <source>
        <dbReference type="ARBA" id="ARBA00022991"/>
    </source>
</evidence>
<proteinExistence type="inferred from homology"/>
<feature type="site" description="Electron transfer via tryptophanyl radical" evidence="6">
    <location>
        <position position="333"/>
    </location>
</feature>
<dbReference type="AlphaFoldDB" id="A0A673YC42"/>
<protein>
    <submittedName>
        <fullName evidence="8">Cryptochrome circadian regulator 2</fullName>
    </submittedName>
</protein>
<reference evidence="8" key="1">
    <citation type="submission" date="2025-08" db="UniProtKB">
        <authorList>
            <consortium name="Ensembl"/>
        </authorList>
    </citation>
    <scope>IDENTIFICATION</scope>
</reference>
<dbReference type="Gene3D" id="3.40.50.620">
    <property type="entry name" value="HUPs"/>
    <property type="match status" value="1"/>
</dbReference>
<dbReference type="Gene3D" id="1.25.40.80">
    <property type="match status" value="1"/>
</dbReference>
<comment type="cofactor">
    <cofactor evidence="5">
        <name>FAD</name>
        <dbReference type="ChEBI" id="CHEBI:57692"/>
    </cofactor>
    <text evidence="5">Binds 1 FAD per subunit.</text>
</comment>
<feature type="binding site" evidence="5">
    <location>
        <begin position="400"/>
        <end position="402"/>
    </location>
    <ligand>
        <name>FAD</name>
        <dbReference type="ChEBI" id="CHEBI:57692"/>
    </ligand>
</feature>
<dbReference type="InterPro" id="IPR006050">
    <property type="entry name" value="DNA_photolyase_N"/>
</dbReference>
<dbReference type="InterPro" id="IPR005101">
    <property type="entry name" value="Cryptochr/Photolyase_FAD-bd"/>
</dbReference>
<keyword evidence="9" id="KW-1185">Reference proteome</keyword>
<dbReference type="InterPro" id="IPR002081">
    <property type="entry name" value="Cryptochrome/DNA_photolyase_1"/>
</dbReference>
<evidence type="ECO:0000259" key="7">
    <source>
        <dbReference type="PROSITE" id="PS51645"/>
    </source>
</evidence>
<dbReference type="Pfam" id="PF03441">
    <property type="entry name" value="FAD_binding_7"/>
    <property type="match status" value="1"/>
</dbReference>
<dbReference type="Pfam" id="PF00875">
    <property type="entry name" value="DNA_photolyase"/>
    <property type="match status" value="1"/>
</dbReference>
<dbReference type="GeneTree" id="ENSGT00940000159073"/>
<dbReference type="SUPFAM" id="SSF52425">
    <property type="entry name" value="Cryptochrome/photolyase, N-terminal domain"/>
    <property type="match status" value="1"/>
</dbReference>